<sequence>MSNAPLNGDGDAREHSQETQMSTTTLLIIIIVILLLGGGWFGRGRWY</sequence>
<dbReference type="RefSeq" id="WP_354457718.1">
    <property type="nucleotide sequence ID" value="NZ_JBEWSZ010000001.1"/>
</dbReference>
<name>A0ABV2D6H3_9HYPH</name>
<evidence type="ECO:0008006" key="4">
    <source>
        <dbReference type="Google" id="ProtNLM"/>
    </source>
</evidence>
<gene>
    <name evidence="2" type="ORF">ABVQ20_01430</name>
</gene>
<protein>
    <recommendedName>
        <fullName evidence="4">LPXTG cell wall anchor domain-containing protein</fullName>
    </recommendedName>
</protein>
<comment type="caution">
    <text evidence="2">The sequence shown here is derived from an EMBL/GenBank/DDBJ whole genome shotgun (WGS) entry which is preliminary data.</text>
</comment>
<reference evidence="2 3" key="1">
    <citation type="submission" date="2024-06" db="EMBL/GenBank/DDBJ databases">
        <authorList>
            <person name="Kim D.-U."/>
        </authorList>
    </citation>
    <scope>NUCLEOTIDE SEQUENCE [LARGE SCALE GENOMIC DNA]</scope>
    <source>
        <strain evidence="2 3">KACC15460</strain>
    </source>
</reference>
<keyword evidence="1" id="KW-0472">Membrane</keyword>
<accession>A0ABV2D6H3</accession>
<dbReference type="Proteomes" id="UP001548832">
    <property type="component" value="Unassembled WGS sequence"/>
</dbReference>
<evidence type="ECO:0000256" key="1">
    <source>
        <dbReference type="SAM" id="Phobius"/>
    </source>
</evidence>
<dbReference type="EMBL" id="JBEWSZ010000001">
    <property type="protein sequence ID" value="MET2825631.1"/>
    <property type="molecule type" value="Genomic_DNA"/>
</dbReference>
<keyword evidence="1" id="KW-0812">Transmembrane</keyword>
<feature type="transmembrane region" description="Helical" evidence="1">
    <location>
        <begin position="20"/>
        <end position="41"/>
    </location>
</feature>
<organism evidence="2 3">
    <name type="scientific">Mesorhizobium shangrilense</name>
    <dbReference type="NCBI Taxonomy" id="460060"/>
    <lineage>
        <taxon>Bacteria</taxon>
        <taxon>Pseudomonadati</taxon>
        <taxon>Pseudomonadota</taxon>
        <taxon>Alphaproteobacteria</taxon>
        <taxon>Hyphomicrobiales</taxon>
        <taxon>Phyllobacteriaceae</taxon>
        <taxon>Mesorhizobium</taxon>
    </lineage>
</organism>
<keyword evidence="3" id="KW-1185">Reference proteome</keyword>
<proteinExistence type="predicted"/>
<evidence type="ECO:0000313" key="3">
    <source>
        <dbReference type="Proteomes" id="UP001548832"/>
    </source>
</evidence>
<keyword evidence="1" id="KW-1133">Transmembrane helix</keyword>
<evidence type="ECO:0000313" key="2">
    <source>
        <dbReference type="EMBL" id="MET2825631.1"/>
    </source>
</evidence>